<keyword evidence="11" id="KW-1185">Reference proteome</keyword>
<evidence type="ECO:0000313" key="10">
    <source>
        <dbReference type="Proteomes" id="UP000245956"/>
    </source>
</evidence>
<accession>A0A179GJM0</accession>
<dbReference type="EMBL" id="JAWRVI010000005">
    <property type="protein sequence ID" value="KAK4093513.1"/>
    <property type="molecule type" value="Genomic_DNA"/>
</dbReference>
<dbReference type="EMBL" id="LSBI01000007">
    <property type="protein sequence ID" value="OAQ85671.1"/>
    <property type="molecule type" value="Genomic_DNA"/>
</dbReference>
<sequence>MSGEHTAFFYGVLMAPEIFYSVCYGTKTPPEAIRKLHTFTPAILHDHCRHRVKSADYPAVVPEKGHSVKGIYATGLTDANLDKLDYFEGSEYERVTAQVELQHSSDGKEAVPAFKDASVYIFLRLEQLEQREWDFEEFRRDKMALWTRGGWAFDEAAAGDDKAAVKTAA</sequence>
<evidence type="ECO:0000256" key="2">
    <source>
        <dbReference type="ARBA" id="ARBA00022679"/>
    </source>
</evidence>
<dbReference type="OrthoDB" id="1044435at2759"/>
<evidence type="ECO:0000313" key="6">
    <source>
        <dbReference type="EMBL" id="OAQ77319.1"/>
    </source>
</evidence>
<dbReference type="PANTHER" id="PTHR31544">
    <property type="entry name" value="AIG2-LIKE PROTEIN D"/>
    <property type="match status" value="1"/>
</dbReference>
<dbReference type="RefSeq" id="XP_018176528.1">
    <property type="nucleotide sequence ID" value="XM_018325134.1"/>
</dbReference>
<gene>
    <name evidence="8" type="ORF">PCL_00759</name>
    <name evidence="5" type="ORF">Purlil1_1847</name>
    <name evidence="6" type="ORF">VFPBJ_07791</name>
    <name evidence="7" type="ORF">VFPFJ_08060</name>
</gene>
<evidence type="ECO:0000313" key="8">
    <source>
        <dbReference type="EMBL" id="PWI69847.1"/>
    </source>
</evidence>
<reference evidence="5 11" key="5">
    <citation type="journal article" date="2024" name="Microbiol. Resour. Announc.">
        <title>Genome annotations for the ascomycete fungi Trichoderma harzianum, Trichoderma aggressivum, and Purpureocillium lilacinum.</title>
        <authorList>
            <person name="Beijen E.P.W."/>
            <person name="Ohm R.A."/>
        </authorList>
    </citation>
    <scope>NUCLEOTIDE SEQUENCE [LARGE SCALE GENOMIC DNA]</scope>
    <source>
        <strain evidence="5 11">CBS 150709</strain>
    </source>
</reference>
<reference evidence="6 9" key="3">
    <citation type="submission" date="2016-01" db="EMBL/GenBank/DDBJ databases">
        <title>Biosynthesis of antibiotic leucinostatins and their inhibition on Phytophthora in bio-control Purpureocillium lilacinum.</title>
        <authorList>
            <person name="Wang G."/>
            <person name="Liu Z."/>
            <person name="Lin R."/>
            <person name="Li E."/>
            <person name="Mao Z."/>
            <person name="Ling J."/>
            <person name="Yin W."/>
            <person name="Xie B."/>
        </authorList>
    </citation>
    <scope>NUCLEOTIDE SEQUENCE [LARGE SCALE GENOMIC DNA]</scope>
    <source>
        <strain evidence="6">PLBJ-1</strain>
        <strain evidence="7">PLFJ-1</strain>
    </source>
</reference>
<dbReference type="Proteomes" id="UP001287286">
    <property type="component" value="Unassembled WGS sequence"/>
</dbReference>
<dbReference type="OMA" id="DPEPWQK"/>
<dbReference type="Proteomes" id="UP000245956">
    <property type="component" value="Unassembled WGS sequence"/>
</dbReference>
<dbReference type="Pfam" id="PF06094">
    <property type="entry name" value="GGACT"/>
    <property type="match status" value="1"/>
</dbReference>
<dbReference type="InterPro" id="IPR045038">
    <property type="entry name" value="AIG2-like"/>
</dbReference>
<dbReference type="InterPro" id="IPR036568">
    <property type="entry name" value="GGCT-like_sf"/>
</dbReference>
<proteinExistence type="inferred from homology"/>
<reference evidence="8 10" key="2">
    <citation type="journal article" date="2016" name="Front. Microbiol.">
        <title>Genome and transcriptome sequences reveal the specific parasitism of the nematophagous Purpureocillium lilacinum 36-1.</title>
        <authorList>
            <person name="Xie J."/>
            <person name="Li S."/>
            <person name="Mo C."/>
            <person name="Xiao X."/>
            <person name="Peng D."/>
            <person name="Wang G."/>
            <person name="Xiao Y."/>
        </authorList>
    </citation>
    <scope>NUCLEOTIDE SEQUENCE [LARGE SCALE GENOMIC DNA]</scope>
    <source>
        <strain evidence="8 10">36-1</strain>
    </source>
</reference>
<reference evidence="5" key="4">
    <citation type="submission" date="2023-11" db="EMBL/GenBank/DDBJ databases">
        <authorList>
            <person name="Beijen E."/>
            <person name="Ohm R.A."/>
        </authorList>
    </citation>
    <scope>NUCLEOTIDE SEQUENCE</scope>
    <source>
        <strain evidence="5">CBS 150709</strain>
    </source>
</reference>
<dbReference type="InterPro" id="IPR013024">
    <property type="entry name" value="GGCT-like"/>
</dbReference>
<evidence type="ECO:0000313" key="9">
    <source>
        <dbReference type="Proteomes" id="UP000078240"/>
    </source>
</evidence>
<feature type="domain" description="Gamma-glutamylcyclotransferase AIG2-like" evidence="4">
    <location>
        <begin position="8"/>
        <end position="134"/>
    </location>
</feature>
<dbReference type="Gene3D" id="3.10.490.10">
    <property type="entry name" value="Gamma-glutamyl cyclotransferase-like"/>
    <property type="match status" value="1"/>
</dbReference>
<protein>
    <recommendedName>
        <fullName evidence="3">Putative gamma-glutamylcyclotransferase</fullName>
    </recommendedName>
</protein>
<dbReference type="GO" id="GO:0016740">
    <property type="term" value="F:transferase activity"/>
    <property type="evidence" value="ECO:0007669"/>
    <property type="project" value="UniProtKB-KW"/>
</dbReference>
<dbReference type="PANTHER" id="PTHR31544:SF2">
    <property type="entry name" value="AIG2-LIKE PROTEIN D"/>
    <property type="match status" value="1"/>
</dbReference>
<comment type="caution">
    <text evidence="6">The sequence shown here is derived from an EMBL/GenBank/DDBJ whole genome shotgun (WGS) entry which is preliminary data.</text>
</comment>
<comment type="similarity">
    <text evidence="1">Belongs to the gamma-glutamylcyclotransferase family.</text>
</comment>
<evidence type="ECO:0000256" key="3">
    <source>
        <dbReference type="ARBA" id="ARBA00030602"/>
    </source>
</evidence>
<dbReference type="EMBL" id="LCWV01000011">
    <property type="protein sequence ID" value="PWI69847.1"/>
    <property type="molecule type" value="Genomic_DNA"/>
</dbReference>
<dbReference type="InterPro" id="IPR009288">
    <property type="entry name" value="AIG2-like_dom"/>
</dbReference>
<dbReference type="SUPFAM" id="SSF110857">
    <property type="entry name" value="Gamma-glutamyl cyclotransferase-like"/>
    <property type="match status" value="1"/>
</dbReference>
<name>A0A179GJM0_PURLI</name>
<evidence type="ECO:0000313" key="7">
    <source>
        <dbReference type="EMBL" id="OAQ85671.1"/>
    </source>
</evidence>
<evidence type="ECO:0000313" key="11">
    <source>
        <dbReference type="Proteomes" id="UP001287286"/>
    </source>
</evidence>
<organism evidence="6 9">
    <name type="scientific">Purpureocillium lilacinum</name>
    <name type="common">Paecilomyces lilacinus</name>
    <dbReference type="NCBI Taxonomy" id="33203"/>
    <lineage>
        <taxon>Eukaryota</taxon>
        <taxon>Fungi</taxon>
        <taxon>Dikarya</taxon>
        <taxon>Ascomycota</taxon>
        <taxon>Pezizomycotina</taxon>
        <taxon>Sordariomycetes</taxon>
        <taxon>Hypocreomycetidae</taxon>
        <taxon>Hypocreales</taxon>
        <taxon>Ophiocordycipitaceae</taxon>
        <taxon>Purpureocillium</taxon>
    </lineage>
</organism>
<evidence type="ECO:0000313" key="5">
    <source>
        <dbReference type="EMBL" id="KAK4093513.1"/>
    </source>
</evidence>
<dbReference type="Proteomes" id="UP000078340">
    <property type="component" value="Unassembled WGS sequence"/>
</dbReference>
<dbReference type="Proteomes" id="UP000078240">
    <property type="component" value="Unassembled WGS sequence"/>
</dbReference>
<dbReference type="EMBL" id="LSBH01000006">
    <property type="protein sequence ID" value="OAQ77319.1"/>
    <property type="molecule type" value="Genomic_DNA"/>
</dbReference>
<evidence type="ECO:0000256" key="1">
    <source>
        <dbReference type="ARBA" id="ARBA00008861"/>
    </source>
</evidence>
<dbReference type="CDD" id="cd06661">
    <property type="entry name" value="GGCT_like"/>
    <property type="match status" value="1"/>
</dbReference>
<keyword evidence="2" id="KW-0808">Transferase</keyword>
<dbReference type="KEGG" id="plj:28890183"/>
<dbReference type="AlphaFoldDB" id="A0A179GJM0"/>
<reference evidence="8" key="1">
    <citation type="submission" date="2015-05" db="EMBL/GenBank/DDBJ databases">
        <authorList>
            <person name="Wang D.B."/>
            <person name="Wang M."/>
        </authorList>
    </citation>
    <scope>NUCLEOTIDE SEQUENCE</scope>
    <source>
        <strain evidence="8">36-1</strain>
    </source>
</reference>
<evidence type="ECO:0000259" key="4">
    <source>
        <dbReference type="Pfam" id="PF06094"/>
    </source>
</evidence>
<dbReference type="GeneID" id="28890183"/>